<sequence>MNEDGLQFVSTILGLLWMSQVQLGFDPAIIIILGGERFIEIERDGRQERLIPDKLMKRALCIVSRVTTCWKAHREGEV</sequence>
<dbReference type="InterPro" id="IPR040976">
    <property type="entry name" value="Pkinase_fungal"/>
</dbReference>
<organism evidence="3 4">
    <name type="scientific">Diplogelasinospora grovesii</name>
    <dbReference type="NCBI Taxonomy" id="303347"/>
    <lineage>
        <taxon>Eukaryota</taxon>
        <taxon>Fungi</taxon>
        <taxon>Dikarya</taxon>
        <taxon>Ascomycota</taxon>
        <taxon>Pezizomycotina</taxon>
        <taxon>Sordariomycetes</taxon>
        <taxon>Sordariomycetidae</taxon>
        <taxon>Sordariales</taxon>
        <taxon>Diplogelasinosporaceae</taxon>
        <taxon>Diplogelasinospora</taxon>
    </lineage>
</organism>
<feature type="signal peptide" evidence="1">
    <location>
        <begin position="1"/>
        <end position="24"/>
    </location>
</feature>
<reference evidence="4" key="1">
    <citation type="journal article" date="2023" name="Mol. Phylogenet. Evol.">
        <title>Genome-scale phylogeny and comparative genomics of the fungal order Sordariales.</title>
        <authorList>
            <person name="Hensen N."/>
            <person name="Bonometti L."/>
            <person name="Westerberg I."/>
            <person name="Brannstrom I.O."/>
            <person name="Guillou S."/>
            <person name="Cros-Aarteil S."/>
            <person name="Calhoun S."/>
            <person name="Haridas S."/>
            <person name="Kuo A."/>
            <person name="Mondo S."/>
            <person name="Pangilinan J."/>
            <person name="Riley R."/>
            <person name="LaButti K."/>
            <person name="Andreopoulos B."/>
            <person name="Lipzen A."/>
            <person name="Chen C."/>
            <person name="Yan M."/>
            <person name="Daum C."/>
            <person name="Ng V."/>
            <person name="Clum A."/>
            <person name="Steindorff A."/>
            <person name="Ohm R.A."/>
            <person name="Martin F."/>
            <person name="Silar P."/>
            <person name="Natvig D.O."/>
            <person name="Lalanne C."/>
            <person name="Gautier V."/>
            <person name="Ament-Velasquez S.L."/>
            <person name="Kruys A."/>
            <person name="Hutchinson M.I."/>
            <person name="Powell A.J."/>
            <person name="Barry K."/>
            <person name="Miller A.N."/>
            <person name="Grigoriev I.V."/>
            <person name="Debuchy R."/>
            <person name="Gladieux P."/>
            <person name="Hiltunen Thoren M."/>
            <person name="Johannesson H."/>
        </authorList>
    </citation>
    <scope>NUCLEOTIDE SEQUENCE [LARGE SCALE GENOMIC DNA]</scope>
    <source>
        <strain evidence="4">CBS 340.73</strain>
    </source>
</reference>
<keyword evidence="1" id="KW-0732">Signal</keyword>
<evidence type="ECO:0000259" key="2">
    <source>
        <dbReference type="Pfam" id="PF17667"/>
    </source>
</evidence>
<keyword evidence="4" id="KW-1185">Reference proteome</keyword>
<dbReference type="EMBL" id="MU853753">
    <property type="protein sequence ID" value="KAK3945920.1"/>
    <property type="molecule type" value="Genomic_DNA"/>
</dbReference>
<dbReference type="PANTHER" id="PTHR38248:SF2">
    <property type="entry name" value="FUNK1 11"/>
    <property type="match status" value="1"/>
</dbReference>
<gene>
    <name evidence="3" type="ORF">QBC46DRAFT_336088</name>
</gene>
<evidence type="ECO:0000313" key="4">
    <source>
        <dbReference type="Proteomes" id="UP001303473"/>
    </source>
</evidence>
<feature type="domain" description="Fungal-type protein kinase" evidence="2">
    <location>
        <begin position="1"/>
        <end position="77"/>
    </location>
</feature>
<accession>A0AAN6S9Z0</accession>
<comment type="caution">
    <text evidence="3">The sequence shown here is derived from an EMBL/GenBank/DDBJ whole genome shotgun (WGS) entry which is preliminary data.</text>
</comment>
<proteinExistence type="predicted"/>
<feature type="chain" id="PRO_5042858945" description="Fungal-type protein kinase domain-containing protein" evidence="1">
    <location>
        <begin position="25"/>
        <end position="78"/>
    </location>
</feature>
<dbReference type="Proteomes" id="UP001303473">
    <property type="component" value="Unassembled WGS sequence"/>
</dbReference>
<evidence type="ECO:0000256" key="1">
    <source>
        <dbReference type="SAM" id="SignalP"/>
    </source>
</evidence>
<name>A0AAN6S9Z0_9PEZI</name>
<protein>
    <recommendedName>
        <fullName evidence="2">Fungal-type protein kinase domain-containing protein</fullName>
    </recommendedName>
</protein>
<evidence type="ECO:0000313" key="3">
    <source>
        <dbReference type="EMBL" id="KAK3945920.1"/>
    </source>
</evidence>
<dbReference type="AlphaFoldDB" id="A0AAN6S9Z0"/>
<dbReference type="Pfam" id="PF17667">
    <property type="entry name" value="Pkinase_fungal"/>
    <property type="match status" value="1"/>
</dbReference>
<dbReference type="PANTHER" id="PTHR38248">
    <property type="entry name" value="FUNK1 6"/>
    <property type="match status" value="1"/>
</dbReference>